<gene>
    <name evidence="4" type="ORF">DME_LOCUS3734</name>
</gene>
<dbReference type="GO" id="GO:0000139">
    <property type="term" value="C:Golgi membrane"/>
    <property type="evidence" value="ECO:0007669"/>
    <property type="project" value="InterPro"/>
</dbReference>
<organism evidence="4 5">
    <name type="scientific">Dracunculus medinensis</name>
    <name type="common">Guinea worm</name>
    <dbReference type="NCBI Taxonomy" id="318479"/>
    <lineage>
        <taxon>Eukaryota</taxon>
        <taxon>Metazoa</taxon>
        <taxon>Ecdysozoa</taxon>
        <taxon>Nematoda</taxon>
        <taxon>Chromadorea</taxon>
        <taxon>Rhabditida</taxon>
        <taxon>Spirurina</taxon>
        <taxon>Dracunculoidea</taxon>
        <taxon>Dracunculidae</taxon>
        <taxon>Dracunculus</taxon>
    </lineage>
</organism>
<sequence length="250" mass="29428">MIKINFKKSNIDRLANANDQINQLNAENEEKRKLISRLEADIINFQIDNRGCVNTIEDEKLIGHDSSLSEILSEDINDNEKDENLKGNVLKIVISQRDRLKSRYDEIHNELTICKENNILLKHELEKTQEDNVNLYGKIKFLQSYNNKNNQVFQVKDSNVIDIEARYESDYERHLDPFRKFHIQEGKRKYAQLRPHDKAALSLVCKIIFYIFRFLAEYGKYTLDILINCSIVFAVTLVPSKSYKWKLNND</sequence>
<evidence type="ECO:0000313" key="4">
    <source>
        <dbReference type="EMBL" id="VDN53761.1"/>
    </source>
</evidence>
<dbReference type="Proteomes" id="UP000274756">
    <property type="component" value="Unassembled WGS sequence"/>
</dbReference>
<dbReference type="PANTHER" id="PTHR14043:SF2">
    <property type="entry name" value="HOMEOBOX PROTEIN CUT"/>
    <property type="match status" value="1"/>
</dbReference>
<keyword evidence="1 2" id="KW-0175">Coiled coil</keyword>
<feature type="coiled-coil region" evidence="2">
    <location>
        <begin position="7"/>
        <end position="41"/>
    </location>
</feature>
<dbReference type="AlphaFoldDB" id="A0A3P7QD58"/>
<evidence type="ECO:0000256" key="1">
    <source>
        <dbReference type="ARBA" id="ARBA00023054"/>
    </source>
</evidence>
<dbReference type="Pfam" id="PF08172">
    <property type="entry name" value="CASP_C"/>
    <property type="match status" value="1"/>
</dbReference>
<proteinExistence type="predicted"/>
<dbReference type="EMBL" id="UYYG01000176">
    <property type="protein sequence ID" value="VDN53761.1"/>
    <property type="molecule type" value="Genomic_DNA"/>
</dbReference>
<feature type="domain" description="CASP C-terminal" evidence="3">
    <location>
        <begin position="17"/>
        <end position="203"/>
    </location>
</feature>
<accession>A0A3P7QD58</accession>
<reference evidence="4 5" key="1">
    <citation type="submission" date="2018-11" db="EMBL/GenBank/DDBJ databases">
        <authorList>
            <consortium name="Pathogen Informatics"/>
        </authorList>
    </citation>
    <scope>NUCLEOTIDE SEQUENCE [LARGE SCALE GENOMIC DNA]</scope>
</reference>
<name>A0A3P7QD58_DRAME</name>
<keyword evidence="5" id="KW-1185">Reference proteome</keyword>
<dbReference type="GO" id="GO:0006891">
    <property type="term" value="P:intra-Golgi vesicle-mediated transport"/>
    <property type="evidence" value="ECO:0007669"/>
    <property type="project" value="InterPro"/>
</dbReference>
<protein>
    <recommendedName>
        <fullName evidence="3">CASP C-terminal domain-containing protein</fullName>
    </recommendedName>
</protein>
<dbReference type="PANTHER" id="PTHR14043">
    <property type="entry name" value="CCAAT DISPLACEMENT PROTEIN-RELATED"/>
    <property type="match status" value="1"/>
</dbReference>
<dbReference type="InterPro" id="IPR012955">
    <property type="entry name" value="CASP_C"/>
</dbReference>
<evidence type="ECO:0000259" key="3">
    <source>
        <dbReference type="Pfam" id="PF08172"/>
    </source>
</evidence>
<dbReference type="STRING" id="318479.A0A3P7QD58"/>
<dbReference type="OrthoDB" id="10257567at2759"/>
<evidence type="ECO:0000256" key="2">
    <source>
        <dbReference type="SAM" id="Coils"/>
    </source>
</evidence>
<evidence type="ECO:0000313" key="5">
    <source>
        <dbReference type="Proteomes" id="UP000274756"/>
    </source>
</evidence>